<proteinExistence type="predicted"/>
<dbReference type="OrthoDB" id="7159357at2"/>
<dbReference type="AlphaFoldDB" id="A0A0K0Y943"/>
<dbReference type="InterPro" id="IPR011723">
    <property type="entry name" value="Znf/thioredoxin_put"/>
</dbReference>
<feature type="region of interest" description="Disordered" evidence="1">
    <location>
        <begin position="272"/>
        <end position="295"/>
    </location>
</feature>
<evidence type="ECO:0000256" key="2">
    <source>
        <dbReference type="SAM" id="Phobius"/>
    </source>
</evidence>
<reference evidence="3 4" key="1">
    <citation type="journal article" date="2015" name="Genome Announc.">
        <title>Closed Genome Sequence of Octadecabacter temperatus SB1, the First Mesophilic Species of the Genus Octadecabacter.</title>
        <authorList>
            <person name="Voget S."/>
            <person name="Billerbeck S."/>
            <person name="Simon M."/>
            <person name="Daniel R."/>
        </authorList>
    </citation>
    <scope>NUCLEOTIDE SEQUENCE [LARGE SCALE GENOMIC DNA]</scope>
    <source>
        <strain evidence="3 4">SB1</strain>
    </source>
</reference>
<protein>
    <submittedName>
        <fullName evidence="3">Uncharacterized protein</fullName>
    </submittedName>
</protein>
<dbReference type="EMBL" id="CP012160">
    <property type="protein sequence ID" value="AKS47411.1"/>
    <property type="molecule type" value="Genomic_DNA"/>
</dbReference>
<dbReference type="Pfam" id="PF13717">
    <property type="entry name" value="Zn_ribbon_4"/>
    <property type="match status" value="1"/>
</dbReference>
<keyword evidence="4" id="KW-1185">Reference proteome</keyword>
<feature type="compositionally biased region" description="Low complexity" evidence="1">
    <location>
        <begin position="276"/>
        <end position="295"/>
    </location>
</feature>
<feature type="compositionally biased region" description="Basic and acidic residues" evidence="1">
    <location>
        <begin position="99"/>
        <end position="112"/>
    </location>
</feature>
<gene>
    <name evidence="3" type="ORF">OSB_28880</name>
</gene>
<organism evidence="3 4">
    <name type="scientific">Octadecabacter temperatus</name>
    <dbReference type="NCBI Taxonomy" id="1458307"/>
    <lineage>
        <taxon>Bacteria</taxon>
        <taxon>Pseudomonadati</taxon>
        <taxon>Pseudomonadota</taxon>
        <taxon>Alphaproteobacteria</taxon>
        <taxon>Rhodobacterales</taxon>
        <taxon>Roseobacteraceae</taxon>
        <taxon>Octadecabacter</taxon>
    </lineage>
</organism>
<keyword evidence="2" id="KW-1133">Transmembrane helix</keyword>
<evidence type="ECO:0000313" key="3">
    <source>
        <dbReference type="EMBL" id="AKS47411.1"/>
    </source>
</evidence>
<dbReference type="PATRIC" id="fig|1458307.3.peg.2921"/>
<feature type="compositionally biased region" description="Basic and acidic residues" evidence="1">
    <location>
        <begin position="141"/>
        <end position="158"/>
    </location>
</feature>
<name>A0A0K0Y943_9RHOB</name>
<evidence type="ECO:0000256" key="1">
    <source>
        <dbReference type="SAM" id="MobiDB-lite"/>
    </source>
</evidence>
<evidence type="ECO:0000313" key="4">
    <source>
        <dbReference type="Proteomes" id="UP000067444"/>
    </source>
</evidence>
<feature type="region of interest" description="Disordered" evidence="1">
    <location>
        <begin position="39"/>
        <end position="158"/>
    </location>
</feature>
<dbReference type="NCBIfam" id="TIGR02098">
    <property type="entry name" value="MJ0042_CXXC"/>
    <property type="match status" value="1"/>
</dbReference>
<keyword evidence="2" id="KW-0812">Transmembrane</keyword>
<feature type="compositionally biased region" description="Acidic residues" evidence="1">
    <location>
        <begin position="65"/>
        <end position="89"/>
    </location>
</feature>
<dbReference type="KEGG" id="otm:OSB_28880"/>
<sequence length="295" mass="32062">MRMICPNCGAQYEVADDVIPASGRDVQCSNCGHTWFEQPGASEAAERGAPIEAPADPTPPPAPEPEVEAAPEPEAESEPEPEPEPTTEPEPEHPAPQQREMDPEVADILREEAEFEQAARQAEADPIETQPDLDLSQDPDEDRRSREARDRLARLRGEPEAAAAVGAMMQQDAEAPRRELLPDIEEINSSLRPEAGPEAVGDEYEEARPRSGFRRGFMLIVILALIALAVYIFAPQISAAVPQAEPILTSYVEWVDGLRIWLDGKMQGFIDGASDAPEVTPEPAAEPVVEPAPEG</sequence>
<dbReference type="STRING" id="1458307.OSB_28880"/>
<accession>A0A0K0Y943</accession>
<keyword evidence="2" id="KW-0472">Membrane</keyword>
<feature type="transmembrane region" description="Helical" evidence="2">
    <location>
        <begin position="216"/>
        <end position="234"/>
    </location>
</feature>
<dbReference type="Proteomes" id="UP000067444">
    <property type="component" value="Chromosome"/>
</dbReference>
<dbReference type="RefSeq" id="WP_049836190.1">
    <property type="nucleotide sequence ID" value="NZ_CP012160.1"/>
</dbReference>